<name>A0ACC2LIG4_PERAE</name>
<reference evidence="1 2" key="1">
    <citation type="journal article" date="2022" name="Hortic Res">
        <title>A haplotype resolved chromosomal level avocado genome allows analysis of novel avocado genes.</title>
        <authorList>
            <person name="Nath O."/>
            <person name="Fletcher S.J."/>
            <person name="Hayward A."/>
            <person name="Shaw L.M."/>
            <person name="Masouleh A.K."/>
            <person name="Furtado A."/>
            <person name="Henry R.J."/>
            <person name="Mitter N."/>
        </authorList>
    </citation>
    <scope>NUCLEOTIDE SEQUENCE [LARGE SCALE GENOMIC DNA]</scope>
    <source>
        <strain evidence="2">cv. Hass</strain>
    </source>
</reference>
<dbReference type="Proteomes" id="UP001234297">
    <property type="component" value="Chromosome 8"/>
</dbReference>
<accession>A0ACC2LIG4</accession>
<dbReference type="EMBL" id="CM056816">
    <property type="protein sequence ID" value="KAJ8632837.1"/>
    <property type="molecule type" value="Genomic_DNA"/>
</dbReference>
<evidence type="ECO:0000313" key="2">
    <source>
        <dbReference type="Proteomes" id="UP001234297"/>
    </source>
</evidence>
<organism evidence="1 2">
    <name type="scientific">Persea americana</name>
    <name type="common">Avocado</name>
    <dbReference type="NCBI Taxonomy" id="3435"/>
    <lineage>
        <taxon>Eukaryota</taxon>
        <taxon>Viridiplantae</taxon>
        <taxon>Streptophyta</taxon>
        <taxon>Embryophyta</taxon>
        <taxon>Tracheophyta</taxon>
        <taxon>Spermatophyta</taxon>
        <taxon>Magnoliopsida</taxon>
        <taxon>Magnoliidae</taxon>
        <taxon>Laurales</taxon>
        <taxon>Lauraceae</taxon>
        <taxon>Persea</taxon>
    </lineage>
</organism>
<protein>
    <submittedName>
        <fullName evidence="1">Uncharacterized protein</fullName>
    </submittedName>
</protein>
<keyword evidence="2" id="KW-1185">Reference proteome</keyword>
<gene>
    <name evidence="1" type="ORF">MRB53_026173</name>
</gene>
<proteinExistence type="predicted"/>
<sequence length="156" mass="16990">MLGRVGRMVEAEAFIEGMDEESDGAVWGALLGACRMLGNLDVAERVAERLYGKGGCLFLIHLNSAESRLSSNGTLPATDMIVGQDLVEWQIHVAYGEPLPLTQSEVPLSGVDGCTCCPPISSFCLFEDHLAQMGVMIQHYNNNELKGYVRISVWEA</sequence>
<evidence type="ECO:0000313" key="1">
    <source>
        <dbReference type="EMBL" id="KAJ8632837.1"/>
    </source>
</evidence>
<comment type="caution">
    <text evidence="1">The sequence shown here is derived from an EMBL/GenBank/DDBJ whole genome shotgun (WGS) entry which is preliminary data.</text>
</comment>